<dbReference type="RefSeq" id="WP_093117611.1">
    <property type="nucleotide sequence ID" value="NZ_FNWJ01000002.1"/>
</dbReference>
<dbReference type="CDD" id="cd06588">
    <property type="entry name" value="PhnB_like"/>
    <property type="match status" value="1"/>
</dbReference>
<keyword evidence="3" id="KW-0830">Ubiquinone</keyword>
<dbReference type="EMBL" id="FNWJ01000002">
    <property type="protein sequence ID" value="SEH13877.1"/>
    <property type="molecule type" value="Genomic_DNA"/>
</dbReference>
<evidence type="ECO:0000256" key="1">
    <source>
        <dbReference type="SAM" id="MobiDB-lite"/>
    </source>
</evidence>
<protein>
    <submittedName>
        <fullName evidence="3">Glyoxalase superfamily enzyme, possibly 3-demethylubiquinone-9 3-methyltransferase</fullName>
    </submittedName>
</protein>
<dbReference type="Proteomes" id="UP000222056">
    <property type="component" value="Unassembled WGS sequence"/>
</dbReference>
<dbReference type="InterPro" id="IPR029068">
    <property type="entry name" value="Glyas_Bleomycin-R_OHBP_Dase"/>
</dbReference>
<dbReference type="Pfam" id="PF06983">
    <property type="entry name" value="3-dmu-9_3-mt"/>
    <property type="match status" value="2"/>
</dbReference>
<feature type="domain" description="PhnB-like" evidence="2">
    <location>
        <begin position="175"/>
        <end position="254"/>
    </location>
</feature>
<name>A0A1H6FSP6_THEAL</name>
<accession>A0A1H6FSP6</accession>
<evidence type="ECO:0000259" key="2">
    <source>
        <dbReference type="Pfam" id="PF06983"/>
    </source>
</evidence>
<keyword evidence="3" id="KW-0489">Methyltransferase</keyword>
<dbReference type="STRING" id="29539.SAMN02745716_1372"/>
<gene>
    <name evidence="3" type="ORF">SAMN02745716_1372</name>
</gene>
<reference evidence="4" key="1">
    <citation type="submission" date="2016-10" db="EMBL/GenBank/DDBJ databases">
        <authorList>
            <person name="Varghese N."/>
            <person name="Submissions S."/>
        </authorList>
    </citation>
    <scope>NUCLEOTIDE SEQUENCE [LARGE SCALE GENOMIC DNA]</scope>
    <source>
        <strain evidence="4">ATCC 35263</strain>
    </source>
</reference>
<dbReference type="SUPFAM" id="SSF54593">
    <property type="entry name" value="Glyoxalase/Bleomycin resistance protein/Dihydroxybiphenyl dioxygenase"/>
    <property type="match status" value="2"/>
</dbReference>
<dbReference type="Gene3D" id="3.10.180.10">
    <property type="entry name" value="2,3-Dihydroxybiphenyl 1,2-Dioxygenase, domain 1"/>
    <property type="match status" value="1"/>
</dbReference>
<dbReference type="OrthoDB" id="9806473at2"/>
<keyword evidence="4" id="KW-1185">Reference proteome</keyword>
<feature type="domain" description="PhnB-like" evidence="2">
    <location>
        <begin position="5"/>
        <end position="85"/>
    </location>
</feature>
<feature type="region of interest" description="Disordered" evidence="1">
    <location>
        <begin position="144"/>
        <end position="183"/>
    </location>
</feature>
<evidence type="ECO:0000313" key="4">
    <source>
        <dbReference type="Proteomes" id="UP000222056"/>
    </source>
</evidence>
<organism evidence="3 4">
    <name type="scientific">Thermoleophilum album</name>
    <dbReference type="NCBI Taxonomy" id="29539"/>
    <lineage>
        <taxon>Bacteria</taxon>
        <taxon>Bacillati</taxon>
        <taxon>Actinomycetota</taxon>
        <taxon>Thermoleophilia</taxon>
        <taxon>Thermoleophilales</taxon>
        <taxon>Thermoleophilaceae</taxon>
        <taxon>Thermoleophilum</taxon>
    </lineage>
</organism>
<dbReference type="GO" id="GO:0008168">
    <property type="term" value="F:methyltransferase activity"/>
    <property type="evidence" value="ECO:0007669"/>
    <property type="project" value="UniProtKB-KW"/>
</dbReference>
<dbReference type="AlphaFoldDB" id="A0A1H6FSP6"/>
<dbReference type="Gene3D" id="3.30.720.110">
    <property type="match status" value="1"/>
</dbReference>
<proteinExistence type="predicted"/>
<evidence type="ECO:0000313" key="3">
    <source>
        <dbReference type="EMBL" id="SEH13877.1"/>
    </source>
</evidence>
<dbReference type="GO" id="GO:0032259">
    <property type="term" value="P:methylation"/>
    <property type="evidence" value="ECO:0007669"/>
    <property type="project" value="UniProtKB-KW"/>
</dbReference>
<keyword evidence="3" id="KW-0808">Transferase</keyword>
<sequence>MAALRLAGQPVLVMSTNAGPPTRPNPSISFFVRFDPALVPDAQERLERMWGELARGGEVLMPLDEYAYSPLYGWVEDRHGVSWQLFTTPPGADPRPTVMLSLLFTAADGTAADAGAFYRSVFPGSQEGFIARLADVAPQAAASDAVSQGGGGREVGDQAAGDQARDDQARGDHAQGDHGSPQRVMYSDLRLGETWFVAMDGGREHGFAFNEAVSLMVECDTQEEIDHYWEALSAVPEAEICGWCRDRFGVTWQVAPSLMHAVLESGDPGRVLRHVEELQKMKKIELEPLRGV</sequence>
<dbReference type="PANTHER" id="PTHR33990">
    <property type="entry name" value="PROTEIN YJDN-RELATED"/>
    <property type="match status" value="1"/>
</dbReference>
<feature type="compositionally biased region" description="Basic and acidic residues" evidence="1">
    <location>
        <begin position="163"/>
        <end position="176"/>
    </location>
</feature>
<dbReference type="InterPro" id="IPR028973">
    <property type="entry name" value="PhnB-like"/>
</dbReference>